<keyword evidence="7" id="KW-1185">Reference proteome</keyword>
<dbReference type="AlphaFoldDB" id="A0A6P8RDD1"/>
<keyword evidence="1" id="KW-0479">Metal-binding</keyword>
<dbReference type="SUPFAM" id="SSF57667">
    <property type="entry name" value="beta-beta-alpha zinc fingers"/>
    <property type="match status" value="2"/>
</dbReference>
<evidence type="ECO:0000256" key="4">
    <source>
        <dbReference type="ARBA" id="ARBA00022833"/>
    </source>
</evidence>
<keyword evidence="4" id="KW-0862">Zinc</keyword>
<reference evidence="8" key="1">
    <citation type="submission" date="2025-08" db="UniProtKB">
        <authorList>
            <consortium name="RefSeq"/>
        </authorList>
    </citation>
    <scope>IDENTIFICATION</scope>
</reference>
<organism evidence="7 8">
    <name type="scientific">Geotrypetes seraphini</name>
    <name type="common">Gaboon caecilian</name>
    <name type="synonym">Caecilia seraphini</name>
    <dbReference type="NCBI Taxonomy" id="260995"/>
    <lineage>
        <taxon>Eukaryota</taxon>
        <taxon>Metazoa</taxon>
        <taxon>Chordata</taxon>
        <taxon>Craniata</taxon>
        <taxon>Vertebrata</taxon>
        <taxon>Euteleostomi</taxon>
        <taxon>Amphibia</taxon>
        <taxon>Gymnophiona</taxon>
        <taxon>Geotrypetes</taxon>
    </lineage>
</organism>
<evidence type="ECO:0000256" key="2">
    <source>
        <dbReference type="ARBA" id="ARBA00022737"/>
    </source>
</evidence>
<name>A0A6P8RDD1_GEOSA</name>
<dbReference type="SMART" id="SM00355">
    <property type="entry name" value="ZnF_C2H2"/>
    <property type="match status" value="9"/>
</dbReference>
<dbReference type="KEGG" id="gsh:117359553"/>
<protein>
    <submittedName>
        <fullName evidence="8">Zinc finger protein 888-like</fullName>
    </submittedName>
</protein>
<dbReference type="FunFam" id="3.30.160.60:FF:000446">
    <property type="entry name" value="Zinc finger protein"/>
    <property type="match status" value="1"/>
</dbReference>
<dbReference type="GO" id="GO:0008270">
    <property type="term" value="F:zinc ion binding"/>
    <property type="evidence" value="ECO:0007669"/>
    <property type="project" value="UniProtKB-KW"/>
</dbReference>
<keyword evidence="2" id="KW-0677">Repeat</keyword>
<dbReference type="InParanoid" id="A0A6P8RDD1"/>
<feature type="domain" description="C2H2-type" evidence="6">
    <location>
        <begin position="362"/>
        <end position="385"/>
    </location>
</feature>
<evidence type="ECO:0000256" key="5">
    <source>
        <dbReference type="PROSITE-ProRule" id="PRU00042"/>
    </source>
</evidence>
<dbReference type="PROSITE" id="PS50157">
    <property type="entry name" value="ZINC_FINGER_C2H2_2"/>
    <property type="match status" value="5"/>
</dbReference>
<feature type="domain" description="C2H2-type" evidence="6">
    <location>
        <begin position="224"/>
        <end position="251"/>
    </location>
</feature>
<dbReference type="GeneID" id="117359553"/>
<feature type="domain" description="C2H2-type" evidence="6">
    <location>
        <begin position="51"/>
        <end position="74"/>
    </location>
</feature>
<dbReference type="Pfam" id="PF00096">
    <property type="entry name" value="zf-C2H2"/>
    <property type="match status" value="3"/>
</dbReference>
<evidence type="ECO:0000259" key="6">
    <source>
        <dbReference type="PROSITE" id="PS50157"/>
    </source>
</evidence>
<proteinExistence type="predicted"/>
<evidence type="ECO:0000256" key="3">
    <source>
        <dbReference type="ARBA" id="ARBA00022771"/>
    </source>
</evidence>
<feature type="domain" description="C2H2-type" evidence="6">
    <location>
        <begin position="250"/>
        <end position="277"/>
    </location>
</feature>
<dbReference type="PROSITE" id="PS00028">
    <property type="entry name" value="ZINC_FINGER_C2H2_1"/>
    <property type="match status" value="7"/>
</dbReference>
<evidence type="ECO:0000256" key="1">
    <source>
        <dbReference type="ARBA" id="ARBA00022723"/>
    </source>
</evidence>
<dbReference type="Pfam" id="PF12874">
    <property type="entry name" value="zf-met"/>
    <property type="match status" value="1"/>
</dbReference>
<dbReference type="OrthoDB" id="6077919at2759"/>
<dbReference type="PANTHER" id="PTHR24379">
    <property type="entry name" value="KRAB AND ZINC FINGER DOMAIN-CONTAINING"/>
    <property type="match status" value="1"/>
</dbReference>
<sequence>MLEIRDTSSGFIVSGKIDGDVLLCGKCCQQISDITSFILHKSEHLKDKNTYSCVLCDKSFTSHTVLLYHYRITHQVHSWSHNESEDTCAGLAQSPAAETGASFPKNATFIPQDSESVDNSTNFLFILGTNTVQGSMFSYGRTVFKCLYCTQTYYAKEGLVDHMHGKHADSYCNMEMEVELAEGERMLSLAEYESQLKSSEEKQEYLEQKSVTLTTPEKSCSQKFICQVCGKTFTKRQSLQLHAKTHSTEFLCNCCGEVFQSKEQAAIHRRTHRGKLYKCPQCDFQSSINSMIHLHRQKHRLGTVACEICNCAYPDRSTLSKHMCVHDKGRPYVCCYEGCAWRFKTEMMLKAHVQAHTTRGKFECSTCGYTFRRKHHLSRHLIKMHGIIPTRSKRRASQKRASGASIEQCEEQMPGLIADDGHVIYLPSDSSPGTEKHIQTPVEELFIKQEDSEDHVLL</sequence>
<evidence type="ECO:0000313" key="8">
    <source>
        <dbReference type="RefSeq" id="XP_033798416.1"/>
    </source>
</evidence>
<dbReference type="PANTHER" id="PTHR24379:SF121">
    <property type="entry name" value="C2H2-TYPE DOMAIN-CONTAINING PROTEIN"/>
    <property type="match status" value="1"/>
</dbReference>
<dbReference type="InterPro" id="IPR013087">
    <property type="entry name" value="Znf_C2H2_type"/>
</dbReference>
<dbReference type="RefSeq" id="XP_033798416.1">
    <property type="nucleotide sequence ID" value="XM_033942525.1"/>
</dbReference>
<gene>
    <name evidence="8" type="primary">LOC117359553</name>
</gene>
<dbReference type="InterPro" id="IPR036236">
    <property type="entry name" value="Znf_C2H2_sf"/>
</dbReference>
<evidence type="ECO:0000313" key="7">
    <source>
        <dbReference type="Proteomes" id="UP000515159"/>
    </source>
</evidence>
<keyword evidence="3 5" id="KW-0863">Zinc-finger</keyword>
<accession>A0A6P8RDD1</accession>
<dbReference type="Gene3D" id="3.30.160.60">
    <property type="entry name" value="Classic Zinc Finger"/>
    <property type="match status" value="5"/>
</dbReference>
<feature type="domain" description="C2H2-type" evidence="6">
    <location>
        <begin position="304"/>
        <end position="331"/>
    </location>
</feature>
<dbReference type="Proteomes" id="UP000515159">
    <property type="component" value="Chromosome 4"/>
</dbReference>